<sequence length="350" mass="38441">MHPILSDLRKLISYLVAWLLVGMLIAKFLALTGLASWSTALLFSLPVVVIYGFVASSAYYVCRSLPMTGRRLIPTVVLFCGASLFSGGIWLTLCLGWNNLATSLDWWSITFTPNSVSLLFSAGCGCYLISLLLHDGLIALDNIRNAELSAAKSRVLAREAELHMLRAQINPHFLFNSLNSISALTSIDTVAARAMTIALAQFFRQSLALSEQTTIALAKEIALCDSFLEVEKIRFGSKLQSEFNIEDQAQIALLPPMLLQPLIENAIKHGIRDLSDGGVIRLTGLVRDNWLHISIENPCDETPSSTIGNGLGLKNIKQRLMNVYGNQASIQWNKTDTSFSVEITLPLQLS</sequence>
<reference evidence="3 4" key="1">
    <citation type="submission" date="2018-02" db="EMBL/GenBank/DDBJ databases">
        <title>Solimicrobium silvestre gen. nov., sp. nov., isolated from alpine forest soil.</title>
        <authorList>
            <person name="Margesin R."/>
            <person name="Albuquerque L."/>
            <person name="Zhang D.-C."/>
            <person name="Froufe H.J.C."/>
            <person name="Severino R."/>
            <person name="Roxo I."/>
            <person name="Egas C."/>
            <person name="Da Costa M.S."/>
        </authorList>
    </citation>
    <scope>NUCLEOTIDE SEQUENCE [LARGE SCALE GENOMIC DNA]</scope>
    <source>
        <strain evidence="3 4">S20-91</strain>
    </source>
</reference>
<dbReference type="PANTHER" id="PTHR34220">
    <property type="entry name" value="SENSOR HISTIDINE KINASE YPDA"/>
    <property type="match status" value="1"/>
</dbReference>
<keyword evidence="1" id="KW-0472">Membrane</keyword>
<dbReference type="AlphaFoldDB" id="A0A2S9H4X3"/>
<keyword evidence="1" id="KW-1133">Transmembrane helix</keyword>
<dbReference type="Pfam" id="PF06580">
    <property type="entry name" value="His_kinase"/>
    <property type="match status" value="1"/>
</dbReference>
<gene>
    <name evidence="3" type="ORF">S2091_0229</name>
</gene>
<dbReference type="GO" id="GO:0016020">
    <property type="term" value="C:membrane"/>
    <property type="evidence" value="ECO:0007669"/>
    <property type="project" value="InterPro"/>
</dbReference>
<dbReference type="Gene3D" id="3.30.565.10">
    <property type="entry name" value="Histidine kinase-like ATPase, C-terminal domain"/>
    <property type="match status" value="1"/>
</dbReference>
<name>A0A2S9H4X3_9BURK</name>
<evidence type="ECO:0000256" key="1">
    <source>
        <dbReference type="SAM" id="Phobius"/>
    </source>
</evidence>
<dbReference type="InterPro" id="IPR036890">
    <property type="entry name" value="HATPase_C_sf"/>
</dbReference>
<feature type="transmembrane region" description="Helical" evidence="1">
    <location>
        <begin position="73"/>
        <end position="98"/>
    </location>
</feature>
<dbReference type="InterPro" id="IPR010559">
    <property type="entry name" value="Sig_transdc_His_kin_internal"/>
</dbReference>
<keyword evidence="4" id="KW-1185">Reference proteome</keyword>
<feature type="transmembrane region" description="Helical" evidence="1">
    <location>
        <begin position="40"/>
        <end position="61"/>
    </location>
</feature>
<organism evidence="3 4">
    <name type="scientific">Solimicrobium silvestre</name>
    <dbReference type="NCBI Taxonomy" id="2099400"/>
    <lineage>
        <taxon>Bacteria</taxon>
        <taxon>Pseudomonadati</taxon>
        <taxon>Pseudomonadota</taxon>
        <taxon>Betaproteobacteria</taxon>
        <taxon>Burkholderiales</taxon>
        <taxon>Oxalobacteraceae</taxon>
        <taxon>Solimicrobium</taxon>
    </lineage>
</organism>
<dbReference type="OrthoDB" id="2514702at2"/>
<evidence type="ECO:0000259" key="2">
    <source>
        <dbReference type="Pfam" id="PF06580"/>
    </source>
</evidence>
<accession>A0A2S9H4X3</accession>
<dbReference type="GO" id="GO:0000155">
    <property type="term" value="F:phosphorelay sensor kinase activity"/>
    <property type="evidence" value="ECO:0007669"/>
    <property type="project" value="InterPro"/>
</dbReference>
<keyword evidence="1" id="KW-0812">Transmembrane</keyword>
<keyword evidence="3" id="KW-0808">Transferase</keyword>
<evidence type="ECO:0000313" key="4">
    <source>
        <dbReference type="Proteomes" id="UP000237839"/>
    </source>
</evidence>
<feature type="domain" description="Signal transduction histidine kinase internal region" evidence="2">
    <location>
        <begin position="160"/>
        <end position="239"/>
    </location>
</feature>
<feature type="transmembrane region" description="Helical" evidence="1">
    <location>
        <begin position="118"/>
        <end position="140"/>
    </location>
</feature>
<dbReference type="RefSeq" id="WP_105529941.1">
    <property type="nucleotide sequence ID" value="NZ_PUGF01000001.1"/>
</dbReference>
<comment type="caution">
    <text evidence="3">The sequence shown here is derived from an EMBL/GenBank/DDBJ whole genome shotgun (WGS) entry which is preliminary data.</text>
</comment>
<proteinExistence type="predicted"/>
<dbReference type="Proteomes" id="UP000237839">
    <property type="component" value="Unassembled WGS sequence"/>
</dbReference>
<keyword evidence="3" id="KW-0418">Kinase</keyword>
<dbReference type="PANTHER" id="PTHR34220:SF7">
    <property type="entry name" value="SENSOR HISTIDINE KINASE YPDA"/>
    <property type="match status" value="1"/>
</dbReference>
<feature type="transmembrane region" description="Helical" evidence="1">
    <location>
        <begin position="12"/>
        <end position="34"/>
    </location>
</feature>
<evidence type="ECO:0000313" key="3">
    <source>
        <dbReference type="EMBL" id="PRC95034.1"/>
    </source>
</evidence>
<protein>
    <submittedName>
        <fullName evidence="3">Histidine kinase</fullName>
    </submittedName>
</protein>
<dbReference type="EMBL" id="PUGF01000001">
    <property type="protein sequence ID" value="PRC95034.1"/>
    <property type="molecule type" value="Genomic_DNA"/>
</dbReference>
<dbReference type="InterPro" id="IPR050640">
    <property type="entry name" value="Bact_2-comp_sensor_kinase"/>
</dbReference>
<dbReference type="SUPFAM" id="SSF55874">
    <property type="entry name" value="ATPase domain of HSP90 chaperone/DNA topoisomerase II/histidine kinase"/>
    <property type="match status" value="1"/>
</dbReference>